<protein>
    <submittedName>
        <fullName evidence="1">Uncharacterized protein</fullName>
    </submittedName>
</protein>
<name>A0A7W8HEV5_9FIRM</name>
<evidence type="ECO:0000313" key="1">
    <source>
        <dbReference type="EMBL" id="MBB5266435.1"/>
    </source>
</evidence>
<organism evidence="1 2">
    <name type="scientific">Catenibacillus scindens</name>
    <dbReference type="NCBI Taxonomy" id="673271"/>
    <lineage>
        <taxon>Bacteria</taxon>
        <taxon>Bacillati</taxon>
        <taxon>Bacillota</taxon>
        <taxon>Clostridia</taxon>
        <taxon>Lachnospirales</taxon>
        <taxon>Lachnospiraceae</taxon>
        <taxon>Catenibacillus</taxon>
    </lineage>
</organism>
<gene>
    <name evidence="1" type="ORF">HNP82_003592</name>
</gene>
<sequence>SDEKECYGKLDGIRRRLTTGFTVLIEKA</sequence>
<reference evidence="1 2" key="1">
    <citation type="submission" date="2020-08" db="EMBL/GenBank/DDBJ databases">
        <title>Genomic Encyclopedia of Type Strains, Phase IV (KMG-IV): sequencing the most valuable type-strain genomes for metagenomic binning, comparative biology and taxonomic classification.</title>
        <authorList>
            <person name="Goeker M."/>
        </authorList>
    </citation>
    <scope>NUCLEOTIDE SEQUENCE [LARGE SCALE GENOMIC DNA]</scope>
    <source>
        <strain evidence="1 2">DSM 106146</strain>
    </source>
</reference>
<accession>A0A7W8HEV5</accession>
<evidence type="ECO:0000313" key="2">
    <source>
        <dbReference type="Proteomes" id="UP000543642"/>
    </source>
</evidence>
<dbReference type="AlphaFoldDB" id="A0A7W8HEV5"/>
<dbReference type="Proteomes" id="UP000543642">
    <property type="component" value="Unassembled WGS sequence"/>
</dbReference>
<keyword evidence="2" id="KW-1185">Reference proteome</keyword>
<proteinExistence type="predicted"/>
<dbReference type="EMBL" id="JACHFW010000048">
    <property type="protein sequence ID" value="MBB5266435.1"/>
    <property type="molecule type" value="Genomic_DNA"/>
</dbReference>
<feature type="non-terminal residue" evidence="1">
    <location>
        <position position="1"/>
    </location>
</feature>
<comment type="caution">
    <text evidence="1">The sequence shown here is derived from an EMBL/GenBank/DDBJ whole genome shotgun (WGS) entry which is preliminary data.</text>
</comment>